<sequence length="316" mass="35640">MGKYKITVGQNIYDIAMHLYGSIEGIVDLLINNPGLSLDDNLKSGDELEYTDGFTINPDIVAYNQLYNLLPANGERNVYPKEPSGQRFMELFLESGRTAASLLLGGSGTMEIDWGDNTEIECLTLTNELKELRHYFNDRIASKRRICLYGNVSFRTLDMSHSYASELYLLHPVSLEKFTYGKMEADISFLSLAEDTYELTLPGLQTDSLLPVLPLKRLMRLDLSGAKVKPSVLDTYLKALAEKHHGRRNLTVTLSTIPTGIYRKPEKDSEGNYRISSGMEAIWMLTHEPAWNEGGAWTFIINQTIYTYEPDDTGNL</sequence>
<dbReference type="AlphaFoldDB" id="A0A6N2V606"/>
<dbReference type="EMBL" id="CACRSZ010000049">
    <property type="protein sequence ID" value="VYT25037.1"/>
    <property type="molecule type" value="Genomic_DNA"/>
</dbReference>
<accession>A0A6N2V606</accession>
<gene>
    <name evidence="1" type="ORF">BFLFYP10_01995</name>
</gene>
<name>A0A6N2V606_9BACE</name>
<proteinExistence type="predicted"/>
<organism evidence="1">
    <name type="scientific">Bacteroides faecis</name>
    <dbReference type="NCBI Taxonomy" id="674529"/>
    <lineage>
        <taxon>Bacteria</taxon>
        <taxon>Pseudomonadati</taxon>
        <taxon>Bacteroidota</taxon>
        <taxon>Bacteroidia</taxon>
        <taxon>Bacteroidales</taxon>
        <taxon>Bacteroidaceae</taxon>
        <taxon>Bacteroides</taxon>
    </lineage>
</organism>
<dbReference type="RefSeq" id="WP_156729824.1">
    <property type="nucleotide sequence ID" value="NZ_CACRSZ010000049.1"/>
</dbReference>
<evidence type="ECO:0000313" key="1">
    <source>
        <dbReference type="EMBL" id="VYT25037.1"/>
    </source>
</evidence>
<protein>
    <submittedName>
        <fullName evidence="1">Uncharacterized protein</fullName>
    </submittedName>
</protein>
<reference evidence="1" key="1">
    <citation type="submission" date="2019-11" db="EMBL/GenBank/DDBJ databases">
        <authorList>
            <person name="Feng L."/>
        </authorList>
    </citation>
    <scope>NUCLEOTIDE SEQUENCE</scope>
    <source>
        <strain evidence="1">BfaecisLFYP10</strain>
    </source>
</reference>